<organism evidence="1 2">
    <name type="scientific">Paraburkholderia silviterrae</name>
    <dbReference type="NCBI Taxonomy" id="2528715"/>
    <lineage>
        <taxon>Bacteria</taxon>
        <taxon>Pseudomonadati</taxon>
        <taxon>Pseudomonadota</taxon>
        <taxon>Betaproteobacteria</taxon>
        <taxon>Burkholderiales</taxon>
        <taxon>Burkholderiaceae</taxon>
        <taxon>Paraburkholderia</taxon>
    </lineage>
</organism>
<evidence type="ECO:0000313" key="2">
    <source>
        <dbReference type="Proteomes" id="UP000295722"/>
    </source>
</evidence>
<evidence type="ECO:0000313" key="1">
    <source>
        <dbReference type="EMBL" id="TDG24526.1"/>
    </source>
</evidence>
<comment type="caution">
    <text evidence="1">The sequence shown here is derived from an EMBL/GenBank/DDBJ whole genome shotgun (WGS) entry which is preliminary data.</text>
</comment>
<dbReference type="AlphaFoldDB" id="A0A4R5MC73"/>
<reference evidence="1 2" key="1">
    <citation type="submission" date="2019-03" db="EMBL/GenBank/DDBJ databases">
        <title>Paraburkholderia sp. 4M-K11, isolated from subtropical forest soil.</title>
        <authorList>
            <person name="Gao Z.-H."/>
            <person name="Qiu L.-H."/>
        </authorList>
    </citation>
    <scope>NUCLEOTIDE SEQUENCE [LARGE SCALE GENOMIC DNA]</scope>
    <source>
        <strain evidence="1 2">4M-K11</strain>
    </source>
</reference>
<protein>
    <submittedName>
        <fullName evidence="1">Uncharacterized protein</fullName>
    </submittedName>
</protein>
<proteinExistence type="predicted"/>
<dbReference type="Proteomes" id="UP000295722">
    <property type="component" value="Unassembled WGS sequence"/>
</dbReference>
<dbReference type="EMBL" id="SMRP01000003">
    <property type="protein sequence ID" value="TDG24526.1"/>
    <property type="molecule type" value="Genomic_DNA"/>
</dbReference>
<keyword evidence="2" id="KW-1185">Reference proteome</keyword>
<name>A0A4R5MC73_9BURK</name>
<accession>A0A4R5MC73</accession>
<gene>
    <name evidence="1" type="ORF">EYW47_08180</name>
</gene>
<sequence length="127" mass="12473">MPFIAPLAPPCCCIGICCIGAPPCCCIGTCCTGAPPCCCIGTCCTGAPPGCGGTCCPGAPPCCIVGTPPCCTGALPCCAAAPAAKPSARVAASATLETTGRVLRNLFIVTAPYKLLRYTTGANRMPV</sequence>